<protein>
    <recommendedName>
        <fullName evidence="4">Tryptophan synthase beta chain-like PALP domain-containing protein</fullName>
    </recommendedName>
</protein>
<comment type="cofactor">
    <cofactor evidence="1">
        <name>pyridoxal 5'-phosphate</name>
        <dbReference type="ChEBI" id="CHEBI:597326"/>
    </cofactor>
</comment>
<evidence type="ECO:0000313" key="6">
    <source>
        <dbReference type="Proteomes" id="UP000597444"/>
    </source>
</evidence>
<dbReference type="Gene3D" id="3.40.50.1100">
    <property type="match status" value="2"/>
</dbReference>
<comment type="caution">
    <text evidence="5">The sequence shown here is derived from an EMBL/GenBank/DDBJ whole genome shotgun (WGS) entry which is preliminary data.</text>
</comment>
<evidence type="ECO:0000256" key="1">
    <source>
        <dbReference type="ARBA" id="ARBA00001933"/>
    </source>
</evidence>
<proteinExistence type="predicted"/>
<gene>
    <name evidence="5" type="ORF">KSF_054230</name>
</gene>
<feature type="domain" description="Tryptophan synthase beta chain-like PALP" evidence="4">
    <location>
        <begin position="17"/>
        <end position="230"/>
    </location>
</feature>
<dbReference type="AlphaFoldDB" id="A0A8J3IN09"/>
<evidence type="ECO:0000256" key="3">
    <source>
        <dbReference type="ARBA" id="ARBA00023239"/>
    </source>
</evidence>
<accession>A0A8J3IN09</accession>
<reference evidence="5" key="1">
    <citation type="submission" date="2020-10" db="EMBL/GenBank/DDBJ databases">
        <title>Taxonomic study of unclassified bacteria belonging to the class Ktedonobacteria.</title>
        <authorList>
            <person name="Yabe S."/>
            <person name="Wang C.M."/>
            <person name="Zheng Y."/>
            <person name="Sakai Y."/>
            <person name="Cavaletti L."/>
            <person name="Monciardini P."/>
            <person name="Donadio S."/>
        </authorList>
    </citation>
    <scope>NUCLEOTIDE SEQUENCE</scope>
    <source>
        <strain evidence="5">ID150040</strain>
    </source>
</reference>
<dbReference type="EMBL" id="BNJK01000001">
    <property type="protein sequence ID" value="GHO95375.1"/>
    <property type="molecule type" value="Genomic_DNA"/>
</dbReference>
<keyword evidence="2" id="KW-0663">Pyridoxal phosphate</keyword>
<dbReference type="GO" id="GO:0009097">
    <property type="term" value="P:isoleucine biosynthetic process"/>
    <property type="evidence" value="ECO:0007669"/>
    <property type="project" value="TreeGrafter"/>
</dbReference>
<keyword evidence="3" id="KW-0456">Lyase</keyword>
<evidence type="ECO:0000256" key="2">
    <source>
        <dbReference type="ARBA" id="ARBA00022898"/>
    </source>
</evidence>
<dbReference type="InterPro" id="IPR050147">
    <property type="entry name" value="Ser/Thr_Dehydratase"/>
</dbReference>
<dbReference type="RefSeq" id="WP_220206059.1">
    <property type="nucleotide sequence ID" value="NZ_BNJK01000001.1"/>
</dbReference>
<organism evidence="5 6">
    <name type="scientific">Reticulibacter mediterranei</name>
    <dbReference type="NCBI Taxonomy" id="2778369"/>
    <lineage>
        <taxon>Bacteria</taxon>
        <taxon>Bacillati</taxon>
        <taxon>Chloroflexota</taxon>
        <taxon>Ktedonobacteria</taxon>
        <taxon>Ktedonobacterales</taxon>
        <taxon>Reticulibacteraceae</taxon>
        <taxon>Reticulibacter</taxon>
    </lineage>
</organism>
<evidence type="ECO:0000313" key="5">
    <source>
        <dbReference type="EMBL" id="GHO95375.1"/>
    </source>
</evidence>
<dbReference type="InterPro" id="IPR036052">
    <property type="entry name" value="TrpB-like_PALP_sf"/>
</dbReference>
<sequence length="235" mass="25700">MQIVPQWETERVSSFYQHVLQTPLCPYAGAQTHWKELYLKDETAQITKAFKFRGNCYRLLCTHPTPQVVTAASTGSHGLGLSIAARVRGIQAHIFVPAKTASVKTQAMEANGATIEKVNGDYEQARLASLTFAEETGATHISGFDDYDIITGNTSLFAEIEAQYPQGFDVIFVPVGGGGLLAACHLYFQQLKRKVKIVGVELDSAPAMSLSLAQGKRVMLERVEGRAEGLPRLRS</sequence>
<dbReference type="Pfam" id="PF00291">
    <property type="entry name" value="PALP"/>
    <property type="match status" value="1"/>
</dbReference>
<dbReference type="PANTHER" id="PTHR48078">
    <property type="entry name" value="THREONINE DEHYDRATASE, MITOCHONDRIAL-RELATED"/>
    <property type="match status" value="1"/>
</dbReference>
<keyword evidence="6" id="KW-1185">Reference proteome</keyword>
<dbReference type="SUPFAM" id="SSF53686">
    <property type="entry name" value="Tryptophan synthase beta subunit-like PLP-dependent enzymes"/>
    <property type="match status" value="1"/>
</dbReference>
<dbReference type="GO" id="GO:0003941">
    <property type="term" value="F:L-serine ammonia-lyase activity"/>
    <property type="evidence" value="ECO:0007669"/>
    <property type="project" value="TreeGrafter"/>
</dbReference>
<dbReference type="InterPro" id="IPR001926">
    <property type="entry name" value="TrpB-like_PALP"/>
</dbReference>
<name>A0A8J3IN09_9CHLR</name>
<dbReference type="GO" id="GO:0006565">
    <property type="term" value="P:L-serine catabolic process"/>
    <property type="evidence" value="ECO:0007669"/>
    <property type="project" value="TreeGrafter"/>
</dbReference>
<dbReference type="Proteomes" id="UP000597444">
    <property type="component" value="Unassembled WGS sequence"/>
</dbReference>
<evidence type="ECO:0000259" key="4">
    <source>
        <dbReference type="Pfam" id="PF00291"/>
    </source>
</evidence>